<reference evidence="15 16" key="1">
    <citation type="submission" date="2018-06" db="EMBL/GenBank/DDBJ databases">
        <authorList>
            <consortium name="Pathogen Informatics"/>
            <person name="Doyle S."/>
        </authorList>
    </citation>
    <scope>NUCLEOTIDE SEQUENCE [LARGE SCALE GENOMIC DNA]</scope>
    <source>
        <strain evidence="15 16">NCTC12410</strain>
    </source>
</reference>
<dbReference type="PANTHER" id="PTHR43344">
    <property type="entry name" value="PHOSPHOSERINE PHOSPHATASE"/>
    <property type="match status" value="1"/>
</dbReference>
<comment type="cofactor">
    <cofactor evidence="1">
        <name>Mg(2+)</name>
        <dbReference type="ChEBI" id="CHEBI:18420"/>
    </cofactor>
</comment>
<dbReference type="AlphaFoldDB" id="A0A377J5D5"/>
<dbReference type="InterPro" id="IPR004469">
    <property type="entry name" value="PSP"/>
</dbReference>
<evidence type="ECO:0000256" key="9">
    <source>
        <dbReference type="ARBA" id="ARBA00022842"/>
    </source>
</evidence>
<evidence type="ECO:0000256" key="1">
    <source>
        <dbReference type="ARBA" id="ARBA00001946"/>
    </source>
</evidence>
<keyword evidence="7" id="KW-0479">Metal-binding</keyword>
<evidence type="ECO:0000256" key="13">
    <source>
        <dbReference type="ARBA" id="ARBA00048523"/>
    </source>
</evidence>
<dbReference type="Gene3D" id="3.40.50.1000">
    <property type="entry name" value="HAD superfamily/HAD-like"/>
    <property type="match status" value="1"/>
</dbReference>
<dbReference type="SFLD" id="SFLDG01137">
    <property type="entry name" value="C1.6.1:_Phosphoserine_Phosphat"/>
    <property type="match status" value="1"/>
</dbReference>
<evidence type="ECO:0000256" key="14">
    <source>
        <dbReference type="PIRSR" id="PIRSR604469-1"/>
    </source>
</evidence>
<accession>A0A377J5D5</accession>
<evidence type="ECO:0000256" key="10">
    <source>
        <dbReference type="ARBA" id="ARBA00023299"/>
    </source>
</evidence>
<dbReference type="InterPro" id="IPR050582">
    <property type="entry name" value="HAD-like_SerB"/>
</dbReference>
<comment type="catalytic activity">
    <reaction evidence="12">
        <text>O-phospho-L-serine + H2O = L-serine + phosphate</text>
        <dbReference type="Rhea" id="RHEA:21208"/>
        <dbReference type="ChEBI" id="CHEBI:15377"/>
        <dbReference type="ChEBI" id="CHEBI:33384"/>
        <dbReference type="ChEBI" id="CHEBI:43474"/>
        <dbReference type="ChEBI" id="CHEBI:57524"/>
        <dbReference type="EC" id="3.1.3.3"/>
    </reaction>
</comment>
<dbReference type="GO" id="GO:0005737">
    <property type="term" value="C:cytoplasm"/>
    <property type="evidence" value="ECO:0007669"/>
    <property type="project" value="TreeGrafter"/>
</dbReference>
<evidence type="ECO:0000256" key="7">
    <source>
        <dbReference type="ARBA" id="ARBA00022723"/>
    </source>
</evidence>
<dbReference type="GO" id="GO:0006564">
    <property type="term" value="P:L-serine biosynthetic process"/>
    <property type="evidence" value="ECO:0007669"/>
    <property type="project" value="UniProtKB-KW"/>
</dbReference>
<dbReference type="EC" id="3.1.3.3" evidence="4"/>
<evidence type="ECO:0000256" key="8">
    <source>
        <dbReference type="ARBA" id="ARBA00022801"/>
    </source>
</evidence>
<evidence type="ECO:0000313" key="15">
    <source>
        <dbReference type="EMBL" id="STO97515.1"/>
    </source>
</evidence>
<keyword evidence="9" id="KW-0460">Magnesium</keyword>
<evidence type="ECO:0000256" key="6">
    <source>
        <dbReference type="ARBA" id="ARBA00022605"/>
    </source>
</evidence>
<keyword evidence="6" id="KW-0028">Amino-acid biosynthesis</keyword>
<dbReference type="OrthoDB" id="9792539at2"/>
<sequence length="208" mass="22625">MIKLAVFDFDSTLMDGETIDFLAQECGALQQVSAITHKAMSGELDFFEALQKRVTLLEGLPLSKAQEICHNLPLMQGAKECITELKAMGAKIVCFSGGFSLATRYFAKELGLHADFSNILHARGDVLSGKVGGDMMFSDSKGDMLARLQSLLAISKQETLAIGDGANDCAMLDRAGYAIAFCAKPILKQHANIIIDHKDLREILPHIH</sequence>
<dbReference type="PANTHER" id="PTHR43344:SF2">
    <property type="entry name" value="PHOSPHOSERINE PHOSPHATASE"/>
    <property type="match status" value="1"/>
</dbReference>
<protein>
    <recommendedName>
        <fullName evidence="5">Phosphoserine phosphatase</fullName>
        <ecNumber evidence="4">3.1.3.3</ecNumber>
    </recommendedName>
    <alternativeName>
        <fullName evidence="11">O-phosphoserine phosphohydrolase</fullName>
    </alternativeName>
</protein>
<name>A0A377J5D5_9HELI</name>
<dbReference type="SUPFAM" id="SSF56784">
    <property type="entry name" value="HAD-like"/>
    <property type="match status" value="1"/>
</dbReference>
<dbReference type="Proteomes" id="UP000254841">
    <property type="component" value="Unassembled WGS sequence"/>
</dbReference>
<dbReference type="GO" id="GO:0036424">
    <property type="term" value="F:L-phosphoserine phosphatase activity"/>
    <property type="evidence" value="ECO:0007669"/>
    <property type="project" value="InterPro"/>
</dbReference>
<comment type="similarity">
    <text evidence="3">Belongs to the HAD-like hydrolase superfamily. SerB family.</text>
</comment>
<dbReference type="NCBIfam" id="TIGR01488">
    <property type="entry name" value="HAD-SF-IB"/>
    <property type="match status" value="1"/>
</dbReference>
<dbReference type="NCBIfam" id="TIGR00338">
    <property type="entry name" value="serB"/>
    <property type="match status" value="1"/>
</dbReference>
<feature type="active site" description="Nucleophile" evidence="14">
    <location>
        <position position="8"/>
    </location>
</feature>
<evidence type="ECO:0000256" key="11">
    <source>
        <dbReference type="ARBA" id="ARBA00031693"/>
    </source>
</evidence>
<comment type="pathway">
    <text evidence="2">Amino-acid biosynthesis; L-serine biosynthesis; L-serine from 3-phospho-D-glycerate: step 3/3.</text>
</comment>
<gene>
    <name evidence="15" type="primary">serB</name>
    <name evidence="15" type="ORF">NCTC12410_01346</name>
</gene>
<comment type="catalytic activity">
    <reaction evidence="13">
        <text>O-phospho-D-serine + H2O = D-serine + phosphate</text>
        <dbReference type="Rhea" id="RHEA:24873"/>
        <dbReference type="ChEBI" id="CHEBI:15377"/>
        <dbReference type="ChEBI" id="CHEBI:35247"/>
        <dbReference type="ChEBI" id="CHEBI:43474"/>
        <dbReference type="ChEBI" id="CHEBI:58680"/>
        <dbReference type="EC" id="3.1.3.3"/>
    </reaction>
</comment>
<keyword evidence="10" id="KW-0718">Serine biosynthesis</keyword>
<evidence type="ECO:0000256" key="5">
    <source>
        <dbReference type="ARBA" id="ARBA00015196"/>
    </source>
</evidence>
<dbReference type="SFLD" id="SFLDG01136">
    <property type="entry name" value="C1.6:_Phosphoserine_Phosphatas"/>
    <property type="match status" value="1"/>
</dbReference>
<evidence type="ECO:0000256" key="2">
    <source>
        <dbReference type="ARBA" id="ARBA00005135"/>
    </source>
</evidence>
<evidence type="ECO:0000313" key="16">
    <source>
        <dbReference type="Proteomes" id="UP000254841"/>
    </source>
</evidence>
<dbReference type="InterPro" id="IPR036412">
    <property type="entry name" value="HAD-like_sf"/>
</dbReference>
<dbReference type="SFLD" id="SFLDS00003">
    <property type="entry name" value="Haloacid_Dehalogenase"/>
    <property type="match status" value="2"/>
</dbReference>
<dbReference type="EMBL" id="UGHV01000001">
    <property type="protein sequence ID" value="STO97515.1"/>
    <property type="molecule type" value="Genomic_DNA"/>
</dbReference>
<dbReference type="SFLD" id="SFLDG01129">
    <property type="entry name" value="C1.5:_HAD__Beta-PGM__Phosphata"/>
    <property type="match status" value="1"/>
</dbReference>
<dbReference type="GO" id="GO:0000287">
    <property type="term" value="F:magnesium ion binding"/>
    <property type="evidence" value="ECO:0007669"/>
    <property type="project" value="TreeGrafter"/>
</dbReference>
<evidence type="ECO:0000256" key="4">
    <source>
        <dbReference type="ARBA" id="ARBA00012640"/>
    </source>
</evidence>
<feature type="active site" description="Proton donor" evidence="14">
    <location>
        <position position="10"/>
    </location>
</feature>
<proteinExistence type="inferred from homology"/>
<evidence type="ECO:0000256" key="12">
    <source>
        <dbReference type="ARBA" id="ARBA00048138"/>
    </source>
</evidence>
<organism evidence="15 16">
    <name type="scientific">Helicobacter canis</name>
    <dbReference type="NCBI Taxonomy" id="29419"/>
    <lineage>
        <taxon>Bacteria</taxon>
        <taxon>Pseudomonadati</taxon>
        <taxon>Campylobacterota</taxon>
        <taxon>Epsilonproteobacteria</taxon>
        <taxon>Campylobacterales</taxon>
        <taxon>Helicobacteraceae</taxon>
        <taxon>Helicobacter</taxon>
    </lineage>
</organism>
<dbReference type="SFLD" id="SFLDF00029">
    <property type="entry name" value="phosphoserine_phosphatase"/>
    <property type="match status" value="1"/>
</dbReference>
<dbReference type="RefSeq" id="WP_115011747.1">
    <property type="nucleotide sequence ID" value="NZ_UGHV01000001.1"/>
</dbReference>
<keyword evidence="8 15" id="KW-0378">Hydrolase</keyword>
<dbReference type="InterPro" id="IPR023214">
    <property type="entry name" value="HAD_sf"/>
</dbReference>
<evidence type="ECO:0000256" key="3">
    <source>
        <dbReference type="ARBA" id="ARBA00009184"/>
    </source>
</evidence>
<dbReference type="UniPathway" id="UPA00135">
    <property type="reaction ID" value="UER00198"/>
</dbReference>
<dbReference type="Pfam" id="PF00702">
    <property type="entry name" value="Hydrolase"/>
    <property type="match status" value="1"/>
</dbReference>